<dbReference type="RefSeq" id="WP_048468118.1">
    <property type="nucleotide sequence ID" value="NZ_LABX01000475.1"/>
</dbReference>
<proteinExistence type="predicted"/>
<dbReference type="GO" id="GO:0006935">
    <property type="term" value="P:chemotaxis"/>
    <property type="evidence" value="ECO:0007669"/>
    <property type="project" value="InterPro"/>
</dbReference>
<dbReference type="EMBL" id="LABX01000475">
    <property type="protein sequence ID" value="KMO24239.1"/>
    <property type="molecule type" value="Genomic_DNA"/>
</dbReference>
<evidence type="ECO:0000259" key="1">
    <source>
        <dbReference type="PROSITE" id="PS50851"/>
    </source>
</evidence>
<name>A0A0J6RSH8_9HYPH</name>
<evidence type="ECO:0000313" key="3">
    <source>
        <dbReference type="Proteomes" id="UP000035929"/>
    </source>
</evidence>
<dbReference type="Gene3D" id="2.30.30.40">
    <property type="entry name" value="SH3 Domains"/>
    <property type="match status" value="1"/>
</dbReference>
<dbReference type="Pfam" id="PF01584">
    <property type="entry name" value="CheW"/>
    <property type="match status" value="1"/>
</dbReference>
<accession>A0A0J6RSH8</accession>
<dbReference type="SUPFAM" id="SSF50341">
    <property type="entry name" value="CheW-like"/>
    <property type="match status" value="1"/>
</dbReference>
<organism evidence="2 3">
    <name type="scientific">Methylobacterium aquaticum</name>
    <dbReference type="NCBI Taxonomy" id="270351"/>
    <lineage>
        <taxon>Bacteria</taxon>
        <taxon>Pseudomonadati</taxon>
        <taxon>Pseudomonadota</taxon>
        <taxon>Alphaproteobacteria</taxon>
        <taxon>Hyphomicrobiales</taxon>
        <taxon>Methylobacteriaceae</taxon>
        <taxon>Methylobacterium</taxon>
    </lineage>
</organism>
<feature type="non-terminal residue" evidence="2">
    <location>
        <position position="155"/>
    </location>
</feature>
<protein>
    <submittedName>
        <fullName evidence="2">Chemotaxis protein CheW</fullName>
    </submittedName>
</protein>
<comment type="caution">
    <text evidence="2">The sequence shown here is derived from an EMBL/GenBank/DDBJ whole genome shotgun (WGS) entry which is preliminary data.</text>
</comment>
<evidence type="ECO:0000313" key="2">
    <source>
        <dbReference type="EMBL" id="KMO24239.1"/>
    </source>
</evidence>
<dbReference type="Gene3D" id="2.40.50.180">
    <property type="entry name" value="CheA-289, Domain 4"/>
    <property type="match status" value="1"/>
</dbReference>
<dbReference type="PROSITE" id="PS50851">
    <property type="entry name" value="CHEW"/>
    <property type="match status" value="1"/>
</dbReference>
<sequence>MPQSALTAGPALPGEAALTAARIDAILDARTRSLATRGTAPETQPTRSLLVCRTGAETVGLPLDGVAEVFPFRPCTPVPGAPASLVGLTGRGGILVSVVDLAVALGTAPAPPEDAAGHVVTLRRDGPRIGLRVDRVLSVTEAVVESLAGRAPETG</sequence>
<dbReference type="InterPro" id="IPR036061">
    <property type="entry name" value="CheW-like_dom_sf"/>
</dbReference>
<dbReference type="GO" id="GO:0007165">
    <property type="term" value="P:signal transduction"/>
    <property type="evidence" value="ECO:0007669"/>
    <property type="project" value="InterPro"/>
</dbReference>
<dbReference type="OrthoDB" id="7999312at2"/>
<dbReference type="InterPro" id="IPR002545">
    <property type="entry name" value="CheW-lke_dom"/>
</dbReference>
<dbReference type="AlphaFoldDB" id="A0A0J6RSH8"/>
<feature type="domain" description="CheW-like" evidence="1">
    <location>
        <begin position="46"/>
        <end position="155"/>
    </location>
</feature>
<gene>
    <name evidence="2" type="ORF">VP06_33425</name>
</gene>
<reference evidence="2 3" key="1">
    <citation type="submission" date="2015-03" db="EMBL/GenBank/DDBJ databases">
        <title>Genome sequencing of Methylobacterium aquaticum DSM16371 type strain.</title>
        <authorList>
            <person name="Chaudhry V."/>
            <person name="Patil P.B."/>
        </authorList>
    </citation>
    <scope>NUCLEOTIDE SEQUENCE [LARGE SCALE GENOMIC DNA]</scope>
    <source>
        <strain evidence="2 3">DSM 16371</strain>
    </source>
</reference>
<dbReference type="Proteomes" id="UP000035929">
    <property type="component" value="Unassembled WGS sequence"/>
</dbReference>